<dbReference type="SUPFAM" id="SSF55315">
    <property type="entry name" value="L30e-like"/>
    <property type="match status" value="1"/>
</dbReference>
<name>A0A075FKG3_9EURY</name>
<dbReference type="SUPFAM" id="SSF55481">
    <property type="entry name" value="N-terminal domain of eukaryotic peptide chain release factor subunit 1, ERF1"/>
    <property type="match status" value="1"/>
</dbReference>
<dbReference type="Pfam" id="PF03464">
    <property type="entry name" value="eRF1_2"/>
    <property type="match status" value="1"/>
</dbReference>
<dbReference type="Pfam" id="PF03465">
    <property type="entry name" value="eRF1_3"/>
    <property type="match status" value="1"/>
</dbReference>
<dbReference type="Gene3D" id="3.30.960.10">
    <property type="entry name" value="eRF1 domain 1"/>
    <property type="match status" value="1"/>
</dbReference>
<feature type="domain" description="eRF1/Pelota-like N-terminal" evidence="10">
    <location>
        <begin position="3"/>
        <end position="139"/>
    </location>
</feature>
<dbReference type="HAMAP" id="MF_00424">
    <property type="entry name" value="Rel_fact_arch_1"/>
    <property type="match status" value="1"/>
</dbReference>
<dbReference type="Pfam" id="PF03463">
    <property type="entry name" value="eRF1_1"/>
    <property type="match status" value="1"/>
</dbReference>
<dbReference type="InterPro" id="IPR020918">
    <property type="entry name" value="Peptide_chain-rel_aRF1"/>
</dbReference>
<dbReference type="PANTHER" id="PTHR10113">
    <property type="entry name" value="PEPTIDE CHAIN RELEASE FACTOR SUBUNIT 1"/>
    <property type="match status" value="1"/>
</dbReference>
<protein>
    <recommendedName>
        <fullName evidence="5 9">Peptide chain release factor subunit 1</fullName>
    </recommendedName>
    <alternativeName>
        <fullName evidence="8 9">Translation termination factor aRF1</fullName>
    </alternativeName>
</protein>
<sequence length="415" mass="46413">MSDELEQQQRRLRLKKALEELTAMRGMGTELVTVIVPPDKMIHDVRQHLSQEVGQAANIKSKSTRKHVADAIESAIATINRYKTPGESGIAIFVGHVIVGNNKSRLISTVVDDPPQPFPSFRYRCDSRFELSQLEEMLIDRAAYGLFVIDRSESAYGLATGKRMHCQEHITSQVPSKHGRGGQSAQRFERLIEEAAHNFFKKSAERACSYWLPQLENLEGIIVGGPGATKDYVVKNDYFHHEIKKLIREPHFDVGYSNESGLRELLQRAGGLMDQIELEAERNLVDQFLSEVMQPHPKATYGEAMIRSALNQGAVHTLLLSEALRKRRVGWSCKPCGNEWEATQTSLSDIPNCPSCDSEDIREDPDRSMDLMDELTMLAGHTSAKVSLISMDTEEGATLNDGFGGIAALLRYAWS</sequence>
<dbReference type="SMART" id="SM01194">
    <property type="entry name" value="eRF1_1"/>
    <property type="match status" value="1"/>
</dbReference>
<evidence type="ECO:0000256" key="6">
    <source>
        <dbReference type="ARBA" id="ARBA00022490"/>
    </source>
</evidence>
<evidence type="ECO:0000313" key="11">
    <source>
        <dbReference type="EMBL" id="AIE91879.1"/>
    </source>
</evidence>
<dbReference type="NCBIfam" id="TIGR03676">
    <property type="entry name" value="aRF1_eRF1"/>
    <property type="match status" value="1"/>
</dbReference>
<organism evidence="11">
    <name type="scientific">uncultured marine group II/III euryarchaeote AD1000_17_B01</name>
    <dbReference type="NCBI Taxonomy" id="1457731"/>
    <lineage>
        <taxon>Archaea</taxon>
        <taxon>Methanobacteriati</taxon>
        <taxon>Methanobacteriota</taxon>
        <taxon>environmental samples</taxon>
    </lineage>
</organism>
<dbReference type="SUPFAM" id="SSF53137">
    <property type="entry name" value="Translational machinery components"/>
    <property type="match status" value="1"/>
</dbReference>
<dbReference type="GO" id="GO:0005737">
    <property type="term" value="C:cytoplasm"/>
    <property type="evidence" value="ECO:0007669"/>
    <property type="project" value="UniProtKB-SubCell"/>
</dbReference>
<accession>A0A075FKG3</accession>
<dbReference type="EMBL" id="KF900351">
    <property type="protein sequence ID" value="AIE91879.1"/>
    <property type="molecule type" value="Genomic_DNA"/>
</dbReference>
<dbReference type="InterPro" id="IPR005142">
    <property type="entry name" value="eRF1_3"/>
</dbReference>
<proteinExistence type="inferred from homology"/>
<evidence type="ECO:0000256" key="7">
    <source>
        <dbReference type="ARBA" id="ARBA00022917"/>
    </source>
</evidence>
<evidence type="ECO:0000256" key="8">
    <source>
        <dbReference type="ARBA" id="ARBA00031168"/>
    </source>
</evidence>
<keyword evidence="7 9" id="KW-0648">Protein biosynthesis</keyword>
<reference evidence="11" key="1">
    <citation type="journal article" date="2014" name="Genome Biol. Evol.">
        <title>Pangenome evidence for extensive interdomain horizontal transfer affecting lineage core and shell genes in uncultured planktonic thaumarchaeota and euryarchaeota.</title>
        <authorList>
            <person name="Deschamps P."/>
            <person name="Zivanovic Y."/>
            <person name="Moreira D."/>
            <person name="Rodriguez-Valera F."/>
            <person name="Lopez-Garcia P."/>
        </authorList>
    </citation>
    <scope>NUCLEOTIDE SEQUENCE</scope>
</reference>
<dbReference type="InterPro" id="IPR024049">
    <property type="entry name" value="eRF1_1_sf"/>
</dbReference>
<dbReference type="GO" id="GO:0016149">
    <property type="term" value="F:translation release factor activity, codon specific"/>
    <property type="evidence" value="ECO:0007669"/>
    <property type="project" value="UniProtKB-UniRule"/>
</dbReference>
<evidence type="ECO:0000256" key="2">
    <source>
        <dbReference type="ARBA" id="ARBA00004496"/>
    </source>
</evidence>
<comment type="function">
    <text evidence="1 9">Directs the termination of nascent peptide synthesis (translation) in response to the termination codons UAA, UAG and UGA.</text>
</comment>
<evidence type="ECO:0000256" key="3">
    <source>
        <dbReference type="ARBA" id="ARBA00005326"/>
    </source>
</evidence>
<dbReference type="InterPro" id="IPR005141">
    <property type="entry name" value="eRF1_2"/>
</dbReference>
<dbReference type="InterPro" id="IPR042226">
    <property type="entry name" value="eFR1_2_sf"/>
</dbReference>
<comment type="subcellular location">
    <subcellularLocation>
        <location evidence="2 9">Cytoplasm</location>
    </subcellularLocation>
</comment>
<evidence type="ECO:0000256" key="9">
    <source>
        <dbReference type="HAMAP-Rule" id="MF_00424"/>
    </source>
</evidence>
<dbReference type="InterPro" id="IPR004403">
    <property type="entry name" value="Peptide_chain-rel_eRF1/aRF1"/>
</dbReference>
<evidence type="ECO:0000259" key="10">
    <source>
        <dbReference type="SMART" id="SM01194"/>
    </source>
</evidence>
<dbReference type="InterPro" id="IPR029064">
    <property type="entry name" value="Ribosomal_eL30-like_sf"/>
</dbReference>
<dbReference type="Gene3D" id="3.30.420.60">
    <property type="entry name" value="eRF1 domain 2"/>
    <property type="match status" value="1"/>
</dbReference>
<evidence type="ECO:0000256" key="4">
    <source>
        <dbReference type="ARBA" id="ARBA00011520"/>
    </source>
</evidence>
<evidence type="ECO:0000256" key="1">
    <source>
        <dbReference type="ARBA" id="ARBA00002832"/>
    </source>
</evidence>
<dbReference type="Gene3D" id="3.30.1330.30">
    <property type="match status" value="1"/>
</dbReference>
<comment type="subunit">
    <text evidence="4 9">Heterodimer of two subunits, one of which binds GTP.</text>
</comment>
<dbReference type="AlphaFoldDB" id="A0A075FKG3"/>
<evidence type="ECO:0000256" key="5">
    <source>
        <dbReference type="ARBA" id="ARBA00019723"/>
    </source>
</evidence>
<gene>
    <name evidence="11" type="primary">ERF1</name>
    <name evidence="9" type="synonym">prf1</name>
</gene>
<dbReference type="InterPro" id="IPR005140">
    <property type="entry name" value="eRF1_Pelota-like_N"/>
</dbReference>
<comment type="similarity">
    <text evidence="3 9">Belongs to the eukaryotic release factor 1 family.</text>
</comment>
<keyword evidence="6 9" id="KW-0963">Cytoplasm</keyword>